<dbReference type="Proteomes" id="UP000765509">
    <property type="component" value="Unassembled WGS sequence"/>
</dbReference>
<gene>
    <name evidence="1" type="ORF">O181_063848</name>
</gene>
<name>A0A9Q3EM08_9BASI</name>
<dbReference type="AlphaFoldDB" id="A0A9Q3EM08"/>
<dbReference type="OrthoDB" id="3344688at2759"/>
<dbReference type="CDD" id="cd09272">
    <property type="entry name" value="RNase_HI_RT_Ty1"/>
    <property type="match status" value="1"/>
</dbReference>
<proteinExistence type="predicted"/>
<reference evidence="1" key="1">
    <citation type="submission" date="2021-03" db="EMBL/GenBank/DDBJ databases">
        <title>Draft genome sequence of rust myrtle Austropuccinia psidii MF-1, a brazilian biotype.</title>
        <authorList>
            <person name="Quecine M.C."/>
            <person name="Pachon D.M.R."/>
            <person name="Bonatelli M.L."/>
            <person name="Correr F.H."/>
            <person name="Franceschini L.M."/>
            <person name="Leite T.F."/>
            <person name="Margarido G.R.A."/>
            <person name="Almeida C.A."/>
            <person name="Ferrarezi J.A."/>
            <person name="Labate C.A."/>
        </authorList>
    </citation>
    <scope>NUCLEOTIDE SEQUENCE</scope>
    <source>
        <strain evidence="1">MF-1</strain>
    </source>
</reference>
<dbReference type="EMBL" id="AVOT02030820">
    <property type="protein sequence ID" value="MBW0524133.1"/>
    <property type="molecule type" value="Genomic_DNA"/>
</dbReference>
<evidence type="ECO:0000313" key="1">
    <source>
        <dbReference type="EMBL" id="MBW0524133.1"/>
    </source>
</evidence>
<protein>
    <recommendedName>
        <fullName evidence="3">Reverse transcriptase Ty1/copia-type domain-containing protein</fullName>
    </recommendedName>
</protein>
<sequence length="200" mass="23058">MRNHEVWSPTMPESHVKPLSATWVFKQDPKELYYKAITHTLKYLSETRHFTLNLGKNLLKHSETQILGFTNSDWGGSTEKKSFSGSLIYFHGVLGWRAHKQKIVSLSSAEAEYNALTESAQDLLWIQQLIFETTKTETHSSRHSDNQSAISIASNPVHHNRTRHIDFQLHFIQNLVENHFLHLKYLPSSQIPADLLTKNL</sequence>
<dbReference type="PANTHER" id="PTHR11439">
    <property type="entry name" value="GAG-POL-RELATED RETROTRANSPOSON"/>
    <property type="match status" value="1"/>
</dbReference>
<keyword evidence="2" id="KW-1185">Reference proteome</keyword>
<accession>A0A9Q3EM08</accession>
<evidence type="ECO:0000313" key="2">
    <source>
        <dbReference type="Proteomes" id="UP000765509"/>
    </source>
</evidence>
<organism evidence="1 2">
    <name type="scientific">Austropuccinia psidii MF-1</name>
    <dbReference type="NCBI Taxonomy" id="1389203"/>
    <lineage>
        <taxon>Eukaryota</taxon>
        <taxon>Fungi</taxon>
        <taxon>Dikarya</taxon>
        <taxon>Basidiomycota</taxon>
        <taxon>Pucciniomycotina</taxon>
        <taxon>Pucciniomycetes</taxon>
        <taxon>Pucciniales</taxon>
        <taxon>Sphaerophragmiaceae</taxon>
        <taxon>Austropuccinia</taxon>
    </lineage>
</organism>
<comment type="caution">
    <text evidence="1">The sequence shown here is derived from an EMBL/GenBank/DDBJ whole genome shotgun (WGS) entry which is preliminary data.</text>
</comment>
<dbReference type="PANTHER" id="PTHR11439:SF463">
    <property type="entry name" value="REVERSE TRANSCRIPTASE TY1_COPIA-TYPE DOMAIN-CONTAINING PROTEIN"/>
    <property type="match status" value="1"/>
</dbReference>
<evidence type="ECO:0008006" key="3">
    <source>
        <dbReference type="Google" id="ProtNLM"/>
    </source>
</evidence>